<proteinExistence type="predicted"/>
<keyword evidence="2" id="KW-1185">Reference proteome</keyword>
<reference evidence="1 2" key="1">
    <citation type="submission" date="2014-04" db="EMBL/GenBank/DDBJ databases">
        <authorList>
            <consortium name="DOE Joint Genome Institute"/>
            <person name="Kuo A."/>
            <person name="Tarkka M."/>
            <person name="Buscot F."/>
            <person name="Kohler A."/>
            <person name="Nagy L.G."/>
            <person name="Floudas D."/>
            <person name="Copeland A."/>
            <person name="Barry K.W."/>
            <person name="Cichocki N."/>
            <person name="Veneault-Fourrey C."/>
            <person name="LaButti K."/>
            <person name="Lindquist E.A."/>
            <person name="Lipzen A."/>
            <person name="Lundell T."/>
            <person name="Morin E."/>
            <person name="Murat C."/>
            <person name="Sun H."/>
            <person name="Tunlid A."/>
            <person name="Henrissat B."/>
            <person name="Grigoriev I.V."/>
            <person name="Hibbett D.S."/>
            <person name="Martin F."/>
            <person name="Nordberg H.P."/>
            <person name="Cantor M.N."/>
            <person name="Hua S.X."/>
        </authorList>
    </citation>
    <scope>NUCLEOTIDE SEQUENCE [LARGE SCALE GENOMIC DNA]</scope>
    <source>
        <strain evidence="1 2">F 1598</strain>
    </source>
</reference>
<name>A0A0C3FQT5_PILCF</name>
<evidence type="ECO:0000313" key="2">
    <source>
        <dbReference type="Proteomes" id="UP000054166"/>
    </source>
</evidence>
<organism evidence="1 2">
    <name type="scientific">Piloderma croceum (strain F 1598)</name>
    <dbReference type="NCBI Taxonomy" id="765440"/>
    <lineage>
        <taxon>Eukaryota</taxon>
        <taxon>Fungi</taxon>
        <taxon>Dikarya</taxon>
        <taxon>Basidiomycota</taxon>
        <taxon>Agaricomycotina</taxon>
        <taxon>Agaricomycetes</taxon>
        <taxon>Agaricomycetidae</taxon>
        <taxon>Atheliales</taxon>
        <taxon>Atheliaceae</taxon>
        <taxon>Piloderma</taxon>
    </lineage>
</organism>
<gene>
    <name evidence="1" type="ORF">PILCRDRAFT_821311</name>
</gene>
<sequence length="58" mass="6742">MIHCSIRAKPTSDVFIRLICAQYQQLFGSLLNSRRETCSLDRITKTTVPQSKKVRWLC</sequence>
<dbReference type="EMBL" id="KN832998">
    <property type="protein sequence ID" value="KIM81531.1"/>
    <property type="molecule type" value="Genomic_DNA"/>
</dbReference>
<protein>
    <submittedName>
        <fullName evidence="1">Uncharacterized protein</fullName>
    </submittedName>
</protein>
<dbReference type="AlphaFoldDB" id="A0A0C3FQT5"/>
<evidence type="ECO:0000313" key="1">
    <source>
        <dbReference type="EMBL" id="KIM81531.1"/>
    </source>
</evidence>
<reference evidence="2" key="2">
    <citation type="submission" date="2015-01" db="EMBL/GenBank/DDBJ databases">
        <title>Evolutionary Origins and Diversification of the Mycorrhizal Mutualists.</title>
        <authorList>
            <consortium name="DOE Joint Genome Institute"/>
            <consortium name="Mycorrhizal Genomics Consortium"/>
            <person name="Kohler A."/>
            <person name="Kuo A."/>
            <person name="Nagy L.G."/>
            <person name="Floudas D."/>
            <person name="Copeland A."/>
            <person name="Barry K.W."/>
            <person name="Cichocki N."/>
            <person name="Veneault-Fourrey C."/>
            <person name="LaButti K."/>
            <person name="Lindquist E.A."/>
            <person name="Lipzen A."/>
            <person name="Lundell T."/>
            <person name="Morin E."/>
            <person name="Murat C."/>
            <person name="Riley R."/>
            <person name="Ohm R."/>
            <person name="Sun H."/>
            <person name="Tunlid A."/>
            <person name="Henrissat B."/>
            <person name="Grigoriev I.V."/>
            <person name="Hibbett D.S."/>
            <person name="Martin F."/>
        </authorList>
    </citation>
    <scope>NUCLEOTIDE SEQUENCE [LARGE SCALE GENOMIC DNA]</scope>
    <source>
        <strain evidence="2">F 1598</strain>
    </source>
</reference>
<dbReference type="Proteomes" id="UP000054166">
    <property type="component" value="Unassembled WGS sequence"/>
</dbReference>
<dbReference type="InParanoid" id="A0A0C3FQT5"/>
<dbReference type="HOGENOM" id="CLU_2979905_0_0_1"/>
<accession>A0A0C3FQT5</accession>